<dbReference type="RefSeq" id="WP_311581946.1">
    <property type="nucleotide sequence ID" value="NZ_JAVRFH010000055.1"/>
</dbReference>
<dbReference type="Pfam" id="PF13191">
    <property type="entry name" value="AAA_16"/>
    <property type="match status" value="1"/>
</dbReference>
<evidence type="ECO:0000259" key="2">
    <source>
        <dbReference type="Pfam" id="PF13191"/>
    </source>
</evidence>
<sequence length="693" mass="75129">MSKFRLAHADDDGEGEDPEDPPGRSAWPDLDFAEDLGVLVAQRLSGVLAGPPDHLHNPDHSTVARRMDRLLSEIREGGDAIVHVLSHGFILRRAQELCIVAKDSLPSDHRDVVQTVFGITRFLTDADRCSGRILLLLDVCHSGAGIDPTTDVTFPDRRAFVIAACPSDKQARGGRFSQAVSDVLKGLAQGHSEIHPSERFVRLTWFKDAVHKRVSKLCTDADEPVQEVVSSDLHAPVTQFLPNPWFREDPAEVLGLNNYWALQEFVVGSGVHPSLDVDHYMSRASGRDTAQQAQPTCHFSGREAELERIRAWLENGAEEGATLCVVTGSPGVGKSALLGVVVCCTHPQLAKGLRLVMRSIPKKLRPDPRSRVAAVHARGMVLSQVVEAVAAQLDLPLPPEGWTAQKLVDAVAGLAEEPLIVVDALDEATESVQISVELLLPLANREDRGGGRRRACQLLVGVRPYWDKLPQLAEAAGDARQSLVDLDAVDRAGLRDALTHYIDEMLSDTDTYFTRGKERGMVATGAAERIESHAEGGEFLMAQLSARFLEAAAPMTEEELERALSGLPLTFAALLETQLSEERTHPWARPVLAALAFSAGSGMPADAIADVAPEFHPRKARPTRADVRSALDHVAFYLRHDVDPTYGTTLYRLFHQELVDHLHRHPRVGSGPSAGSLANGPEGGSGAGPVTAS</sequence>
<evidence type="ECO:0000256" key="1">
    <source>
        <dbReference type="SAM" id="MobiDB-lite"/>
    </source>
</evidence>
<keyword evidence="4" id="KW-1185">Reference proteome</keyword>
<dbReference type="Gene3D" id="3.40.50.300">
    <property type="entry name" value="P-loop containing nucleotide triphosphate hydrolases"/>
    <property type="match status" value="1"/>
</dbReference>
<reference evidence="3" key="1">
    <citation type="submission" date="2024-05" db="EMBL/GenBank/DDBJ databases">
        <title>30 novel species of actinomycetes from the DSMZ collection.</title>
        <authorList>
            <person name="Nouioui I."/>
        </authorList>
    </citation>
    <scope>NUCLEOTIDE SEQUENCE</scope>
    <source>
        <strain evidence="3">DSM 40712</strain>
    </source>
</reference>
<comment type="caution">
    <text evidence="3">The sequence shown here is derived from an EMBL/GenBank/DDBJ whole genome shotgun (WGS) entry which is preliminary data.</text>
</comment>
<proteinExistence type="predicted"/>
<gene>
    <name evidence="3" type="ORF">RM812_34080</name>
</gene>
<name>A0ABU3AYC5_9ACTN</name>
<dbReference type="InterPro" id="IPR041664">
    <property type="entry name" value="AAA_16"/>
</dbReference>
<evidence type="ECO:0000313" key="3">
    <source>
        <dbReference type="EMBL" id="MDT0615184.1"/>
    </source>
</evidence>
<dbReference type="PANTHER" id="PTHR10039">
    <property type="entry name" value="AMELOGENIN"/>
    <property type="match status" value="1"/>
</dbReference>
<feature type="domain" description="Orc1-like AAA ATPase" evidence="2">
    <location>
        <begin position="299"/>
        <end position="444"/>
    </location>
</feature>
<dbReference type="EMBL" id="JAVRFH010000055">
    <property type="protein sequence ID" value="MDT0615184.1"/>
    <property type="molecule type" value="Genomic_DNA"/>
</dbReference>
<dbReference type="SUPFAM" id="SSF52540">
    <property type="entry name" value="P-loop containing nucleoside triphosphate hydrolases"/>
    <property type="match status" value="1"/>
</dbReference>
<organism evidence="3 4">
    <name type="scientific">Streptomyces lancefieldiae</name>
    <dbReference type="NCBI Taxonomy" id="3075520"/>
    <lineage>
        <taxon>Bacteria</taxon>
        <taxon>Bacillati</taxon>
        <taxon>Actinomycetota</taxon>
        <taxon>Actinomycetes</taxon>
        <taxon>Kitasatosporales</taxon>
        <taxon>Streptomycetaceae</taxon>
        <taxon>Streptomyces</taxon>
    </lineage>
</organism>
<dbReference type="InterPro" id="IPR027417">
    <property type="entry name" value="P-loop_NTPase"/>
</dbReference>
<accession>A0ABU3AYC5</accession>
<evidence type="ECO:0000313" key="4">
    <source>
        <dbReference type="Proteomes" id="UP001180724"/>
    </source>
</evidence>
<protein>
    <recommendedName>
        <fullName evidence="2">Orc1-like AAA ATPase domain-containing protein</fullName>
    </recommendedName>
</protein>
<dbReference type="Proteomes" id="UP001180724">
    <property type="component" value="Unassembled WGS sequence"/>
</dbReference>
<feature type="region of interest" description="Disordered" evidence="1">
    <location>
        <begin position="1"/>
        <end position="27"/>
    </location>
</feature>
<feature type="region of interest" description="Disordered" evidence="1">
    <location>
        <begin position="665"/>
        <end position="693"/>
    </location>
</feature>
<feature type="compositionally biased region" description="Acidic residues" evidence="1">
    <location>
        <begin position="11"/>
        <end position="20"/>
    </location>
</feature>